<feature type="signal peptide" evidence="2">
    <location>
        <begin position="1"/>
        <end position="22"/>
    </location>
</feature>
<dbReference type="InterPro" id="IPR035959">
    <property type="entry name" value="RutC-like_sf"/>
</dbReference>
<dbReference type="InterPro" id="IPR019897">
    <property type="entry name" value="RidA_CS"/>
</dbReference>
<dbReference type="Proteomes" id="UP000601768">
    <property type="component" value="Unassembled WGS sequence"/>
</dbReference>
<reference evidence="3" key="1">
    <citation type="journal article" date="2018" name="Int. J. Syst. Evol. Microbiol.">
        <title>Neptunicella marina gen. nov., sp. nov., isolated from surface seawater.</title>
        <authorList>
            <person name="Liu X."/>
            <person name="Lai Q."/>
            <person name="Du Y."/>
            <person name="Zhang X."/>
            <person name="Liu Z."/>
            <person name="Sun F."/>
            <person name="Shao Z."/>
        </authorList>
    </citation>
    <scope>NUCLEOTIDE SEQUENCE</scope>
    <source>
        <strain evidence="3">S27-2</strain>
    </source>
</reference>
<dbReference type="PANTHER" id="PTHR11803:SF39">
    <property type="entry name" value="2-IMINOBUTANOATE_2-IMINOPROPANOATE DEAMINASE"/>
    <property type="match status" value="1"/>
</dbReference>
<comment type="similarity">
    <text evidence="1">Belongs to the RutC family.</text>
</comment>
<organism evidence="3 4">
    <name type="scientific">Neptunicella marina</name>
    <dbReference type="NCBI Taxonomy" id="2125989"/>
    <lineage>
        <taxon>Bacteria</taxon>
        <taxon>Pseudomonadati</taxon>
        <taxon>Pseudomonadota</taxon>
        <taxon>Gammaproteobacteria</taxon>
        <taxon>Alteromonadales</taxon>
        <taxon>Alteromonadaceae</taxon>
        <taxon>Neptunicella</taxon>
    </lineage>
</organism>
<dbReference type="RefSeq" id="WP_186507919.1">
    <property type="nucleotide sequence ID" value="NZ_JACNEP010000017.1"/>
</dbReference>
<dbReference type="CDD" id="cd00448">
    <property type="entry name" value="YjgF_YER057c_UK114_family"/>
    <property type="match status" value="1"/>
</dbReference>
<name>A0A8J6IXQ8_9ALTE</name>
<keyword evidence="2" id="KW-0732">Signal</keyword>
<dbReference type="EMBL" id="JACNEP010000017">
    <property type="protein sequence ID" value="MBC3767400.1"/>
    <property type="molecule type" value="Genomic_DNA"/>
</dbReference>
<dbReference type="GO" id="GO:0005829">
    <property type="term" value="C:cytosol"/>
    <property type="evidence" value="ECO:0007669"/>
    <property type="project" value="TreeGrafter"/>
</dbReference>
<dbReference type="InterPro" id="IPR006175">
    <property type="entry name" value="YjgF/YER057c/UK114"/>
</dbReference>
<dbReference type="Gene3D" id="3.30.1330.40">
    <property type="entry name" value="RutC-like"/>
    <property type="match status" value="1"/>
</dbReference>
<dbReference type="Pfam" id="PF01042">
    <property type="entry name" value="Ribonuc_L-PSP"/>
    <property type="match status" value="1"/>
</dbReference>
<evidence type="ECO:0000313" key="4">
    <source>
        <dbReference type="Proteomes" id="UP000601768"/>
    </source>
</evidence>
<feature type="chain" id="PRO_5035241244" evidence="2">
    <location>
        <begin position="23"/>
        <end position="153"/>
    </location>
</feature>
<sequence>MNLKLIKWILILLSLISLSCNAGDNLKRLSTDEFKKLNLPFSQAVEVDGILYLSGELGVKPGTLNLVDGGVKAQTRQALTNIQTTLKNFGSDMQHVIKCTLFLADIKEWPLVNDVYVEFFAGHLPARSAVAGSGLGLGARVEIECMAKVVTQS</sequence>
<dbReference type="NCBIfam" id="TIGR00004">
    <property type="entry name" value="Rid family detoxifying hydrolase"/>
    <property type="match status" value="1"/>
</dbReference>
<evidence type="ECO:0000256" key="1">
    <source>
        <dbReference type="ARBA" id="ARBA00010552"/>
    </source>
</evidence>
<dbReference type="FunFam" id="3.30.1330.40:FF:000001">
    <property type="entry name" value="L-PSP family endoribonuclease"/>
    <property type="match status" value="1"/>
</dbReference>
<dbReference type="InterPro" id="IPR006056">
    <property type="entry name" value="RidA"/>
</dbReference>
<reference evidence="3" key="2">
    <citation type="submission" date="2020-08" db="EMBL/GenBank/DDBJ databases">
        <authorList>
            <person name="Lai Q."/>
        </authorList>
    </citation>
    <scope>NUCLEOTIDE SEQUENCE</scope>
    <source>
        <strain evidence="3">S27-2</strain>
    </source>
</reference>
<evidence type="ECO:0000313" key="3">
    <source>
        <dbReference type="EMBL" id="MBC3767400.1"/>
    </source>
</evidence>
<keyword evidence="4" id="KW-1185">Reference proteome</keyword>
<dbReference type="PROSITE" id="PS51257">
    <property type="entry name" value="PROKAR_LIPOPROTEIN"/>
    <property type="match status" value="1"/>
</dbReference>
<dbReference type="GO" id="GO:0019239">
    <property type="term" value="F:deaminase activity"/>
    <property type="evidence" value="ECO:0007669"/>
    <property type="project" value="TreeGrafter"/>
</dbReference>
<gene>
    <name evidence="3" type="ORF">H8B19_16095</name>
</gene>
<protein>
    <submittedName>
        <fullName evidence="3">RidA family protein</fullName>
    </submittedName>
</protein>
<comment type="caution">
    <text evidence="3">The sequence shown here is derived from an EMBL/GenBank/DDBJ whole genome shotgun (WGS) entry which is preliminary data.</text>
</comment>
<evidence type="ECO:0000256" key="2">
    <source>
        <dbReference type="SAM" id="SignalP"/>
    </source>
</evidence>
<dbReference type="PANTHER" id="PTHR11803">
    <property type="entry name" value="2-IMINOBUTANOATE/2-IMINOPROPANOATE DEAMINASE RIDA"/>
    <property type="match status" value="1"/>
</dbReference>
<accession>A0A8J6IXQ8</accession>
<dbReference type="SUPFAM" id="SSF55298">
    <property type="entry name" value="YjgF-like"/>
    <property type="match status" value="1"/>
</dbReference>
<dbReference type="AlphaFoldDB" id="A0A8J6IXQ8"/>
<dbReference type="PROSITE" id="PS01094">
    <property type="entry name" value="UPF0076"/>
    <property type="match status" value="1"/>
</dbReference>
<proteinExistence type="inferred from homology"/>